<dbReference type="InterPro" id="IPR020904">
    <property type="entry name" value="Sc_DH/Rdtase_CS"/>
</dbReference>
<accession>A0A926FCV6</accession>
<dbReference type="PROSITE" id="PS00061">
    <property type="entry name" value="ADH_SHORT"/>
    <property type="match status" value="1"/>
</dbReference>
<dbReference type="Gene3D" id="3.40.50.720">
    <property type="entry name" value="NAD(P)-binding Rossmann-like Domain"/>
    <property type="match status" value="1"/>
</dbReference>
<comment type="similarity">
    <text evidence="1">Belongs to the short-chain dehydrogenases/reductases (SDR) family.</text>
</comment>
<reference evidence="3" key="1">
    <citation type="submission" date="2020-08" db="EMBL/GenBank/DDBJ databases">
        <title>Genome public.</title>
        <authorList>
            <person name="Liu C."/>
            <person name="Sun Q."/>
        </authorList>
    </citation>
    <scope>NUCLEOTIDE SEQUENCE</scope>
    <source>
        <strain evidence="3">NSJ-50</strain>
    </source>
</reference>
<keyword evidence="2" id="KW-0560">Oxidoreductase</keyword>
<dbReference type="PANTHER" id="PTHR42760:SF133">
    <property type="entry name" value="3-OXOACYL-[ACYL-CARRIER-PROTEIN] REDUCTASE"/>
    <property type="match status" value="1"/>
</dbReference>
<name>A0A926FCV6_9FIRM</name>
<dbReference type="InterPro" id="IPR002347">
    <property type="entry name" value="SDR_fam"/>
</dbReference>
<organism evidence="3 4">
    <name type="scientific">Qingrenia yutianensis</name>
    <dbReference type="NCBI Taxonomy" id="2763676"/>
    <lineage>
        <taxon>Bacteria</taxon>
        <taxon>Bacillati</taxon>
        <taxon>Bacillota</taxon>
        <taxon>Clostridia</taxon>
        <taxon>Eubacteriales</taxon>
        <taxon>Oscillospiraceae</taxon>
        <taxon>Qingrenia</taxon>
    </lineage>
</organism>
<dbReference type="PANTHER" id="PTHR42760">
    <property type="entry name" value="SHORT-CHAIN DEHYDROGENASES/REDUCTASES FAMILY MEMBER"/>
    <property type="match status" value="1"/>
</dbReference>
<evidence type="ECO:0000256" key="2">
    <source>
        <dbReference type="ARBA" id="ARBA00023002"/>
    </source>
</evidence>
<dbReference type="RefSeq" id="WP_262432289.1">
    <property type="nucleotide sequence ID" value="NZ_JACRTE010000010.1"/>
</dbReference>
<keyword evidence="4" id="KW-1185">Reference proteome</keyword>
<evidence type="ECO:0000313" key="3">
    <source>
        <dbReference type="EMBL" id="MBC8596912.1"/>
    </source>
</evidence>
<dbReference type="PRINTS" id="PR00081">
    <property type="entry name" value="GDHRDH"/>
</dbReference>
<dbReference type="Pfam" id="PF13561">
    <property type="entry name" value="adh_short_C2"/>
    <property type="match status" value="1"/>
</dbReference>
<dbReference type="FunFam" id="3.40.50.720:FF:000084">
    <property type="entry name" value="Short-chain dehydrogenase reductase"/>
    <property type="match status" value="1"/>
</dbReference>
<proteinExistence type="inferred from homology"/>
<sequence>MKSAIITGCCGGIGGAAAEKFLSEGYFVVGMDICDKTNICNEIFSYVKGDLSKKADRENLINTAIQKCGRIDVLVNVAGVAPRVRADLLEMSEESYDFVMNINTKGTLFLTQLTANAMLKQELKDGVRGYIVNISSMSAYTSSVNRGEYCISKAGVSMITRLFADRLANDGIIVNEVRPGIISTSMTDKVKDKYDALIDGGLLPQKRWGMPEDIAKAVYTLCSGDLPYVIGQSIDVDGGFHIARL</sequence>
<dbReference type="Proteomes" id="UP000647416">
    <property type="component" value="Unassembled WGS sequence"/>
</dbReference>
<evidence type="ECO:0000313" key="4">
    <source>
        <dbReference type="Proteomes" id="UP000647416"/>
    </source>
</evidence>
<dbReference type="GO" id="GO:0016616">
    <property type="term" value="F:oxidoreductase activity, acting on the CH-OH group of donors, NAD or NADP as acceptor"/>
    <property type="evidence" value="ECO:0007669"/>
    <property type="project" value="TreeGrafter"/>
</dbReference>
<comment type="caution">
    <text evidence="3">The sequence shown here is derived from an EMBL/GenBank/DDBJ whole genome shotgun (WGS) entry which is preliminary data.</text>
</comment>
<dbReference type="AlphaFoldDB" id="A0A926FCV6"/>
<dbReference type="InterPro" id="IPR036291">
    <property type="entry name" value="NAD(P)-bd_dom_sf"/>
</dbReference>
<dbReference type="NCBIfam" id="NF009386">
    <property type="entry name" value="PRK12745.1"/>
    <property type="match status" value="1"/>
</dbReference>
<dbReference type="PRINTS" id="PR00080">
    <property type="entry name" value="SDRFAMILY"/>
</dbReference>
<dbReference type="SUPFAM" id="SSF51735">
    <property type="entry name" value="NAD(P)-binding Rossmann-fold domains"/>
    <property type="match status" value="1"/>
</dbReference>
<dbReference type="EMBL" id="JACRTE010000010">
    <property type="protein sequence ID" value="MBC8596912.1"/>
    <property type="molecule type" value="Genomic_DNA"/>
</dbReference>
<gene>
    <name evidence="3" type="ORF">H8706_08535</name>
</gene>
<dbReference type="GO" id="GO:0008206">
    <property type="term" value="P:bile acid metabolic process"/>
    <property type="evidence" value="ECO:0007669"/>
    <property type="project" value="UniProtKB-ARBA"/>
</dbReference>
<protein>
    <submittedName>
        <fullName evidence="3">3-ketoacyl-ACP reductase</fullName>
    </submittedName>
</protein>
<evidence type="ECO:0000256" key="1">
    <source>
        <dbReference type="ARBA" id="ARBA00006484"/>
    </source>
</evidence>